<accession>A0ABU9N2S5</accession>
<comment type="caution">
    <text evidence="1">The sequence shown here is derived from an EMBL/GenBank/DDBJ whole genome shotgun (WGS) entry which is preliminary data.</text>
</comment>
<name>A0ABU9N2S5_9FLAO</name>
<gene>
    <name evidence="1" type="ORF">WFZ85_05330</name>
</gene>
<sequence>MEANIIDLKKYDFTQHEVWDAFIDNSRVNTFLFKRNFLEYHADRFDDFSILIYRKGKLEAVLPGNVKQNIFYSHQGLTYGGLITSSKITAVDVLSIFDALLLFLKNNNINELVYKAIPLIYQKQPMQEDIYALYRLKASKISCTLSSTIFTKDKIPFTESRKSGLRKAQNAGVVVTESTQFELFWDILEYNLTHNHGVKPVHSCEEIIKLKNLFPDNIKLYCSFLDDKMIAGTVLFVMGNLIHVQYISASEEGKINGALDLLFDKIINTIFKAIDVIDFGHSNEDSGHYLNERLIFQKEGFGGRGIVYETFNLTF</sequence>
<dbReference type="SUPFAM" id="SSF55729">
    <property type="entry name" value="Acyl-CoA N-acyltransferases (Nat)"/>
    <property type="match status" value="1"/>
</dbReference>
<organism evidence="1 2">
    <name type="scientific">Flavobacterium aureirubrum</name>
    <dbReference type="NCBI Taxonomy" id="3133147"/>
    <lineage>
        <taxon>Bacteria</taxon>
        <taxon>Pseudomonadati</taxon>
        <taxon>Bacteroidota</taxon>
        <taxon>Flavobacteriia</taxon>
        <taxon>Flavobacteriales</taxon>
        <taxon>Flavobacteriaceae</taxon>
        <taxon>Flavobacterium</taxon>
    </lineage>
</organism>
<reference evidence="1 2" key="1">
    <citation type="submission" date="2024-03" db="EMBL/GenBank/DDBJ databases">
        <title>Two novel species of the genus Flavobacterium exhibiting potentially degradation of complex polysaccharides.</title>
        <authorList>
            <person name="Lian X."/>
        </authorList>
    </citation>
    <scope>NUCLEOTIDE SEQUENCE [LARGE SCALE GENOMIC DNA]</scope>
    <source>
        <strain evidence="2">j3</strain>
    </source>
</reference>
<evidence type="ECO:0000313" key="2">
    <source>
        <dbReference type="Proteomes" id="UP001460072"/>
    </source>
</evidence>
<dbReference type="InterPro" id="IPR016181">
    <property type="entry name" value="Acyl_CoA_acyltransferase"/>
</dbReference>
<dbReference type="RefSeq" id="WP_342695247.1">
    <property type="nucleotide sequence ID" value="NZ_JBCGDO010000004.1"/>
</dbReference>
<protein>
    <submittedName>
        <fullName evidence="1">GNAT family N-acetyltransferase</fullName>
    </submittedName>
</protein>
<dbReference type="Proteomes" id="UP001460072">
    <property type="component" value="Unassembled WGS sequence"/>
</dbReference>
<keyword evidence="2" id="KW-1185">Reference proteome</keyword>
<evidence type="ECO:0000313" key="1">
    <source>
        <dbReference type="EMBL" id="MEM0542026.1"/>
    </source>
</evidence>
<dbReference type="EMBL" id="JBCGDO010000004">
    <property type="protein sequence ID" value="MEM0542026.1"/>
    <property type="molecule type" value="Genomic_DNA"/>
</dbReference>
<proteinExistence type="predicted"/>
<dbReference type="Gene3D" id="3.40.630.30">
    <property type="match status" value="1"/>
</dbReference>